<evidence type="ECO:0000313" key="3">
    <source>
        <dbReference type="Proteomes" id="UP001151582"/>
    </source>
</evidence>
<dbReference type="AlphaFoldDB" id="A0A9W8B1N0"/>
<dbReference type="EMBL" id="JANBQB010000389">
    <property type="protein sequence ID" value="KAJ1976925.1"/>
    <property type="molecule type" value="Genomic_DNA"/>
</dbReference>
<name>A0A9W8B1N0_9FUNG</name>
<keyword evidence="3" id="KW-1185">Reference proteome</keyword>
<organism evidence="2 3">
    <name type="scientific">Dimargaris verticillata</name>
    <dbReference type="NCBI Taxonomy" id="2761393"/>
    <lineage>
        <taxon>Eukaryota</taxon>
        <taxon>Fungi</taxon>
        <taxon>Fungi incertae sedis</taxon>
        <taxon>Zoopagomycota</taxon>
        <taxon>Kickxellomycotina</taxon>
        <taxon>Dimargaritomycetes</taxon>
        <taxon>Dimargaritales</taxon>
        <taxon>Dimargaritaceae</taxon>
        <taxon>Dimargaris</taxon>
    </lineage>
</organism>
<protein>
    <submittedName>
        <fullName evidence="2">Uncharacterized protein</fullName>
    </submittedName>
</protein>
<feature type="region of interest" description="Disordered" evidence="1">
    <location>
        <begin position="90"/>
        <end position="128"/>
    </location>
</feature>
<accession>A0A9W8B1N0</accession>
<gene>
    <name evidence="2" type="ORF">H4R34_003796</name>
</gene>
<comment type="caution">
    <text evidence="2">The sequence shown here is derived from an EMBL/GenBank/DDBJ whole genome shotgun (WGS) entry which is preliminary data.</text>
</comment>
<evidence type="ECO:0000256" key="1">
    <source>
        <dbReference type="SAM" id="MobiDB-lite"/>
    </source>
</evidence>
<proteinExistence type="predicted"/>
<evidence type="ECO:0000313" key="2">
    <source>
        <dbReference type="EMBL" id="KAJ1976925.1"/>
    </source>
</evidence>
<dbReference type="OrthoDB" id="10653864at2759"/>
<sequence>MIQPKSPAVKCTFALAANEATLHHATRITLKNAWGCPVAGNPEVVKNYGMVLLEHTCQNQQGTTVYHSDDKDLLSEDGSKILLNGTVDRKRKYNGTKDPNSASLKIKKSRSGSAKASPLLRASKANGSETTEVLANGLVPTMKSLTKPDQVHATHVYPAVKMPHFENANPNDSDAGYIDVEDSEDLEEFFQDLTALNGD</sequence>
<dbReference type="Proteomes" id="UP001151582">
    <property type="component" value="Unassembled WGS sequence"/>
</dbReference>
<reference evidence="2" key="1">
    <citation type="submission" date="2022-07" db="EMBL/GenBank/DDBJ databases">
        <title>Phylogenomic reconstructions and comparative analyses of Kickxellomycotina fungi.</title>
        <authorList>
            <person name="Reynolds N.K."/>
            <person name="Stajich J.E."/>
            <person name="Barry K."/>
            <person name="Grigoriev I.V."/>
            <person name="Crous P."/>
            <person name="Smith M.E."/>
        </authorList>
    </citation>
    <scope>NUCLEOTIDE SEQUENCE</scope>
    <source>
        <strain evidence="2">RSA 567</strain>
    </source>
</reference>